<proteinExistence type="predicted"/>
<keyword evidence="1" id="KW-1185">Reference proteome</keyword>
<evidence type="ECO:0000313" key="1">
    <source>
        <dbReference type="Proteomes" id="UP000887569"/>
    </source>
</evidence>
<dbReference type="Proteomes" id="UP000887569">
    <property type="component" value="Unplaced"/>
</dbReference>
<name>A0A915AMA3_PARUN</name>
<accession>A0A915AMA3</accession>
<dbReference type="AlphaFoldDB" id="A0A915AMA3"/>
<evidence type="ECO:0000313" key="2">
    <source>
        <dbReference type="WBParaSite" id="PgR011_g013_t03"/>
    </source>
</evidence>
<sequence>MSIERPAECCHQDCLCTCHIRSMEVPHTLHPGDNASLSLQALLSTSVINQREKRRLQVIISTHRT</sequence>
<reference evidence="2" key="1">
    <citation type="submission" date="2022-11" db="UniProtKB">
        <authorList>
            <consortium name="WormBaseParasite"/>
        </authorList>
    </citation>
    <scope>IDENTIFICATION</scope>
</reference>
<organism evidence="1 2">
    <name type="scientific">Parascaris univalens</name>
    <name type="common">Nematode worm</name>
    <dbReference type="NCBI Taxonomy" id="6257"/>
    <lineage>
        <taxon>Eukaryota</taxon>
        <taxon>Metazoa</taxon>
        <taxon>Ecdysozoa</taxon>
        <taxon>Nematoda</taxon>
        <taxon>Chromadorea</taxon>
        <taxon>Rhabditida</taxon>
        <taxon>Spirurina</taxon>
        <taxon>Ascaridomorpha</taxon>
        <taxon>Ascaridoidea</taxon>
        <taxon>Ascarididae</taxon>
        <taxon>Parascaris</taxon>
    </lineage>
</organism>
<protein>
    <submittedName>
        <fullName evidence="2">Major sperm protein</fullName>
    </submittedName>
</protein>
<dbReference type="WBParaSite" id="PgR011_g013_t03">
    <property type="protein sequence ID" value="PgR011_g013_t03"/>
    <property type="gene ID" value="PgR011_g013"/>
</dbReference>